<keyword evidence="3 7" id="KW-0489">Methyltransferase</keyword>
<proteinExistence type="predicted"/>
<dbReference type="GO" id="GO:0008170">
    <property type="term" value="F:N-methyltransferase activity"/>
    <property type="evidence" value="ECO:0007669"/>
    <property type="project" value="UniProtKB-ARBA"/>
</dbReference>
<gene>
    <name evidence="7" type="primary">rsmC</name>
    <name evidence="7" type="ordered locus">PHZ_c2301</name>
</gene>
<evidence type="ECO:0000256" key="1">
    <source>
        <dbReference type="ARBA" id="ARBA00022490"/>
    </source>
</evidence>
<feature type="domain" description="Methyltransferase small" evidence="6">
    <location>
        <begin position="138"/>
        <end position="301"/>
    </location>
</feature>
<dbReference type="InterPro" id="IPR046977">
    <property type="entry name" value="RsmC/RlmG"/>
</dbReference>
<keyword evidence="4 7" id="KW-0808">Transferase</keyword>
<dbReference type="InterPro" id="IPR002052">
    <property type="entry name" value="DNA_methylase_N6_adenine_CS"/>
</dbReference>
<dbReference type="GO" id="GO:0003676">
    <property type="term" value="F:nucleic acid binding"/>
    <property type="evidence" value="ECO:0007669"/>
    <property type="project" value="InterPro"/>
</dbReference>
<evidence type="ECO:0000256" key="4">
    <source>
        <dbReference type="ARBA" id="ARBA00022679"/>
    </source>
</evidence>
<dbReference type="GO" id="GO:0006364">
    <property type="term" value="P:rRNA processing"/>
    <property type="evidence" value="ECO:0007669"/>
    <property type="project" value="UniProtKB-KW"/>
</dbReference>
<dbReference type="HOGENOM" id="CLU_049581_1_0_5"/>
<protein>
    <submittedName>
        <fullName evidence="7">Ribosomal RNA small subunit methyltransferase C</fullName>
    </submittedName>
</protein>
<organism evidence="7 8">
    <name type="scientific">Phenylobacterium zucineum (strain HLK1)</name>
    <dbReference type="NCBI Taxonomy" id="450851"/>
    <lineage>
        <taxon>Bacteria</taxon>
        <taxon>Pseudomonadati</taxon>
        <taxon>Pseudomonadota</taxon>
        <taxon>Alphaproteobacteria</taxon>
        <taxon>Caulobacterales</taxon>
        <taxon>Caulobacteraceae</taxon>
        <taxon>Phenylobacterium</taxon>
    </lineage>
</organism>
<dbReference type="Proteomes" id="UP000001868">
    <property type="component" value="Chromosome"/>
</dbReference>
<dbReference type="RefSeq" id="WP_012522852.1">
    <property type="nucleotide sequence ID" value="NC_011144.1"/>
</dbReference>
<sequence length="304" mass="32012">MSPSPVSAVYGLPPPELAPAPAGAVQVSPLIPGSAALEDIAPASLESVTVAAPPGTIERRYVLALALRALAPGGRLTALAPKEKGGSRLGKELKAFGCEVHETGQRHQRICQTRRPDAPAGLEAAIEAGRPRFSESLGLWTQPGVFSWDRPDPGSVLLIQALPPLAGRGADLGCGLGILSHAVLASPQVTELALVDLDRRAVDCARRNVQDSRAGFHWRDARTGPELAGLDFVVMNPPFHDAGAEDKALGQAFIRRAHAVLRKGGVLWLVANRHLPYEGVLGDLFGKAALKAEGGGFKVYEARK</sequence>
<keyword evidence="2" id="KW-0698">rRNA processing</keyword>
<dbReference type="InterPro" id="IPR029063">
    <property type="entry name" value="SAM-dependent_MTases_sf"/>
</dbReference>
<evidence type="ECO:0000256" key="5">
    <source>
        <dbReference type="ARBA" id="ARBA00022691"/>
    </source>
</evidence>
<evidence type="ECO:0000259" key="6">
    <source>
        <dbReference type="Pfam" id="PF05175"/>
    </source>
</evidence>
<keyword evidence="5" id="KW-0949">S-adenosyl-L-methionine</keyword>
<dbReference type="KEGG" id="pzu:PHZ_c2301"/>
<dbReference type="AlphaFoldDB" id="B4RFE1"/>
<dbReference type="Gene3D" id="3.40.50.150">
    <property type="entry name" value="Vaccinia Virus protein VP39"/>
    <property type="match status" value="1"/>
</dbReference>
<dbReference type="GO" id="GO:0032259">
    <property type="term" value="P:methylation"/>
    <property type="evidence" value="ECO:0007669"/>
    <property type="project" value="UniProtKB-KW"/>
</dbReference>
<dbReference type="PANTHER" id="PTHR47816">
    <property type="entry name" value="RIBOSOMAL RNA SMALL SUBUNIT METHYLTRANSFERASE C"/>
    <property type="match status" value="1"/>
</dbReference>
<dbReference type="EMBL" id="CP000747">
    <property type="protein sequence ID" value="ACG78711.1"/>
    <property type="molecule type" value="Genomic_DNA"/>
</dbReference>
<dbReference type="PANTHER" id="PTHR47816:SF4">
    <property type="entry name" value="RIBOSOMAL RNA SMALL SUBUNIT METHYLTRANSFERASE C"/>
    <property type="match status" value="1"/>
</dbReference>
<keyword evidence="1" id="KW-0963">Cytoplasm</keyword>
<dbReference type="PROSITE" id="PS00092">
    <property type="entry name" value="N6_MTASE"/>
    <property type="match status" value="1"/>
</dbReference>
<name>B4RFE1_PHEZH</name>
<dbReference type="InterPro" id="IPR007848">
    <property type="entry name" value="Small_mtfrase_dom"/>
</dbReference>
<dbReference type="CDD" id="cd02440">
    <property type="entry name" value="AdoMet_MTases"/>
    <property type="match status" value="1"/>
</dbReference>
<evidence type="ECO:0000313" key="7">
    <source>
        <dbReference type="EMBL" id="ACG78711.1"/>
    </source>
</evidence>
<evidence type="ECO:0000256" key="2">
    <source>
        <dbReference type="ARBA" id="ARBA00022552"/>
    </source>
</evidence>
<accession>B4RFE1</accession>
<dbReference type="STRING" id="450851.PHZ_c2301"/>
<dbReference type="Pfam" id="PF05175">
    <property type="entry name" value="MTS"/>
    <property type="match status" value="1"/>
</dbReference>
<evidence type="ECO:0000313" key="8">
    <source>
        <dbReference type="Proteomes" id="UP000001868"/>
    </source>
</evidence>
<dbReference type="GO" id="GO:0008757">
    <property type="term" value="F:S-adenosylmethionine-dependent methyltransferase activity"/>
    <property type="evidence" value="ECO:0007669"/>
    <property type="project" value="InterPro"/>
</dbReference>
<reference evidence="7 8" key="1">
    <citation type="journal article" date="2008" name="BMC Genomics">
        <title>Complete genome of Phenylobacterium zucineum - a novel facultative intracellular bacterium isolated from human erythroleukemia cell line K562.</title>
        <authorList>
            <person name="Luo Y."/>
            <person name="Xu X."/>
            <person name="Ding Z."/>
            <person name="Liu Z."/>
            <person name="Zhang B."/>
            <person name="Yan Z."/>
            <person name="Sun J."/>
            <person name="Hu S."/>
            <person name="Hu X."/>
        </authorList>
    </citation>
    <scope>NUCLEOTIDE SEQUENCE [LARGE SCALE GENOMIC DNA]</scope>
    <source>
        <strain evidence="7 8">HLK1</strain>
    </source>
</reference>
<evidence type="ECO:0000256" key="3">
    <source>
        <dbReference type="ARBA" id="ARBA00022603"/>
    </source>
</evidence>
<dbReference type="OrthoDB" id="9816072at2"/>
<dbReference type="SUPFAM" id="SSF53335">
    <property type="entry name" value="S-adenosyl-L-methionine-dependent methyltransferases"/>
    <property type="match status" value="1"/>
</dbReference>
<dbReference type="eggNOG" id="COG2813">
    <property type="taxonomic scope" value="Bacteria"/>
</dbReference>
<keyword evidence="8" id="KW-1185">Reference proteome</keyword>